<name>A0ABT5DJH8_9BACT</name>
<reference evidence="4 5" key="1">
    <citation type="submission" date="2022-11" db="EMBL/GenBank/DDBJ databases">
        <title>Minimal conservation of predation-associated metabolite biosynthetic gene clusters underscores biosynthetic potential of Myxococcota including descriptions for ten novel species: Archangium lansinium sp. nov., Myxococcus landrumus sp. nov., Nannocystis bai.</title>
        <authorList>
            <person name="Ahearne A."/>
            <person name="Stevens C."/>
            <person name="Dowd S."/>
        </authorList>
    </citation>
    <scope>NUCLEOTIDE SEQUENCE [LARGE SCALE GENOMIC DNA]</scope>
    <source>
        <strain evidence="4 5">NCWAL01</strain>
    </source>
</reference>
<proteinExistence type="predicted"/>
<evidence type="ECO:0000259" key="3">
    <source>
        <dbReference type="Pfam" id="PF08669"/>
    </source>
</evidence>
<dbReference type="SUPFAM" id="SSF101790">
    <property type="entry name" value="Aminomethyltransferase beta-barrel domain"/>
    <property type="match status" value="1"/>
</dbReference>
<evidence type="ECO:0000259" key="2">
    <source>
        <dbReference type="Pfam" id="PF01571"/>
    </source>
</evidence>
<evidence type="ECO:0000313" key="5">
    <source>
        <dbReference type="Proteomes" id="UP001221838"/>
    </source>
</evidence>
<keyword evidence="1" id="KW-0809">Transit peptide</keyword>
<dbReference type="RefSeq" id="WP_272143503.1">
    <property type="nucleotide sequence ID" value="NZ_JAQNDM010000002.1"/>
</dbReference>
<dbReference type="InterPro" id="IPR028896">
    <property type="entry name" value="GcvT/YgfZ/DmdA"/>
</dbReference>
<comment type="caution">
    <text evidence="4">The sequence shown here is derived from an EMBL/GenBank/DDBJ whole genome shotgun (WGS) entry which is preliminary data.</text>
</comment>
<dbReference type="Pfam" id="PF01571">
    <property type="entry name" value="GCV_T"/>
    <property type="match status" value="1"/>
</dbReference>
<gene>
    <name evidence="4" type="ORF">POL68_32825</name>
</gene>
<dbReference type="Pfam" id="PF08669">
    <property type="entry name" value="GCV_T_C"/>
    <property type="match status" value="1"/>
</dbReference>
<sequence length="358" mass="38296">MEPLSLHFLHEQAGAHFSKLGDREAVADYGNSEAEYRAAREAVALHDASYRETLRITGEDRASFLHGMVTQEVKGLAPGATAYAALITAKGAMVADARLLKRETDLLMDLEPGTGAKVREFLDKYLISEDAELHEATGELALLRLLGPRTPEVLTAALGAPFEPLAPPLTRQVTLAGAPVVVLSPPAFAPQGVDLWVPREALETVWQALVAAGAAHGLKPLGFQALELLRVEAGVPRYGQDMVDTTIPLEANLTSAISYNKGCYIGQEVIARATFRGHMNRKLTGLLLGEAEAVPGTELRKGEKKVGWLTSVVRSPAQGQRVALGYVHRDHLDPGTELTLAEGPTVKVAPLPFSGTAL</sequence>
<dbReference type="InterPro" id="IPR017703">
    <property type="entry name" value="YgfZ/GCV_T_CS"/>
</dbReference>
<dbReference type="Proteomes" id="UP001221838">
    <property type="component" value="Unassembled WGS sequence"/>
</dbReference>
<dbReference type="InterPro" id="IPR006222">
    <property type="entry name" value="GCVT_N"/>
</dbReference>
<evidence type="ECO:0000256" key="1">
    <source>
        <dbReference type="ARBA" id="ARBA00022946"/>
    </source>
</evidence>
<dbReference type="PIRSF" id="PIRSF006487">
    <property type="entry name" value="GcvT"/>
    <property type="match status" value="1"/>
</dbReference>
<feature type="domain" description="Aminomethyltransferase C-terminal" evidence="3">
    <location>
        <begin position="281"/>
        <end position="340"/>
    </location>
</feature>
<dbReference type="PANTHER" id="PTHR43757:SF2">
    <property type="entry name" value="AMINOMETHYLTRANSFERASE, MITOCHONDRIAL"/>
    <property type="match status" value="1"/>
</dbReference>
<protein>
    <submittedName>
        <fullName evidence="4">Glycine cleavage T C-terminal barrel domain-containing protein</fullName>
    </submittedName>
</protein>
<feature type="domain" description="GCVT N-terminal" evidence="2">
    <location>
        <begin position="6"/>
        <end position="261"/>
    </location>
</feature>
<keyword evidence="5" id="KW-1185">Reference proteome</keyword>
<dbReference type="PANTHER" id="PTHR43757">
    <property type="entry name" value="AMINOMETHYLTRANSFERASE"/>
    <property type="match status" value="1"/>
</dbReference>
<dbReference type="EMBL" id="JAQNDM010000002">
    <property type="protein sequence ID" value="MDC0713293.1"/>
    <property type="molecule type" value="Genomic_DNA"/>
</dbReference>
<organism evidence="4 5">
    <name type="scientific">Stigmatella ashevillensis</name>
    <dbReference type="NCBI Taxonomy" id="2995309"/>
    <lineage>
        <taxon>Bacteria</taxon>
        <taxon>Pseudomonadati</taxon>
        <taxon>Myxococcota</taxon>
        <taxon>Myxococcia</taxon>
        <taxon>Myxococcales</taxon>
        <taxon>Cystobacterineae</taxon>
        <taxon>Archangiaceae</taxon>
        <taxon>Stigmatella</taxon>
    </lineage>
</organism>
<accession>A0ABT5DJH8</accession>
<dbReference type="InterPro" id="IPR013977">
    <property type="entry name" value="GcvT_C"/>
</dbReference>
<dbReference type="NCBIfam" id="TIGR03317">
    <property type="entry name" value="ygfZ_signature"/>
    <property type="match status" value="1"/>
</dbReference>
<evidence type="ECO:0000313" key="4">
    <source>
        <dbReference type="EMBL" id="MDC0713293.1"/>
    </source>
</evidence>
<dbReference type="InterPro" id="IPR027266">
    <property type="entry name" value="TrmE/GcvT-like"/>
</dbReference>
<dbReference type="SUPFAM" id="SSF103025">
    <property type="entry name" value="Folate-binding domain"/>
    <property type="match status" value="1"/>
</dbReference>
<dbReference type="Gene3D" id="3.30.1360.120">
    <property type="entry name" value="Probable tRNA modification gtpase trme, domain 1"/>
    <property type="match status" value="1"/>
</dbReference>
<dbReference type="InterPro" id="IPR029043">
    <property type="entry name" value="GcvT/YgfZ_C"/>
</dbReference>